<reference evidence="6 7" key="1">
    <citation type="submission" date="2017-06" db="EMBL/GenBank/DDBJ databases">
        <authorList>
            <person name="Kim H.J."/>
            <person name="Triplett B.A."/>
        </authorList>
    </citation>
    <scope>NUCLEOTIDE SEQUENCE [LARGE SCALE GENOMIC DNA]</scope>
    <source>
        <strain evidence="6 7">CGMCC 4.2132</strain>
    </source>
</reference>
<keyword evidence="2" id="KW-0597">Phosphoprotein</keyword>
<feature type="DNA-binding region" description="OmpR/PhoB-type" evidence="3">
    <location>
        <begin position="116"/>
        <end position="221"/>
    </location>
</feature>
<evidence type="ECO:0000256" key="3">
    <source>
        <dbReference type="PROSITE-ProRule" id="PRU01091"/>
    </source>
</evidence>
<dbReference type="InterPro" id="IPR016032">
    <property type="entry name" value="Sig_transdc_resp-reg_C-effctor"/>
</dbReference>
<evidence type="ECO:0000313" key="7">
    <source>
        <dbReference type="Proteomes" id="UP000198282"/>
    </source>
</evidence>
<dbReference type="Pfam" id="PF00072">
    <property type="entry name" value="Response_reg"/>
    <property type="match status" value="1"/>
</dbReference>
<dbReference type="GO" id="GO:0006355">
    <property type="term" value="P:regulation of DNA-templated transcription"/>
    <property type="evidence" value="ECO:0007669"/>
    <property type="project" value="InterPro"/>
</dbReference>
<dbReference type="GO" id="GO:0000156">
    <property type="term" value="F:phosphorelay response regulator activity"/>
    <property type="evidence" value="ECO:0007669"/>
    <property type="project" value="TreeGrafter"/>
</dbReference>
<evidence type="ECO:0000259" key="4">
    <source>
        <dbReference type="PROSITE" id="PS50110"/>
    </source>
</evidence>
<dbReference type="InterPro" id="IPR001867">
    <property type="entry name" value="OmpR/PhoB-type_DNA-bd"/>
</dbReference>
<dbReference type="EMBL" id="FZOD01000035">
    <property type="protein sequence ID" value="SNT33618.1"/>
    <property type="molecule type" value="Genomic_DNA"/>
</dbReference>
<feature type="domain" description="OmpR/PhoB-type" evidence="5">
    <location>
        <begin position="116"/>
        <end position="221"/>
    </location>
</feature>
<dbReference type="InterPro" id="IPR036388">
    <property type="entry name" value="WH-like_DNA-bd_sf"/>
</dbReference>
<dbReference type="InterPro" id="IPR011006">
    <property type="entry name" value="CheY-like_superfamily"/>
</dbReference>
<dbReference type="GO" id="GO:0005829">
    <property type="term" value="C:cytosol"/>
    <property type="evidence" value="ECO:0007669"/>
    <property type="project" value="TreeGrafter"/>
</dbReference>
<evidence type="ECO:0000256" key="1">
    <source>
        <dbReference type="ARBA" id="ARBA00023125"/>
    </source>
</evidence>
<dbReference type="Pfam" id="PF00486">
    <property type="entry name" value="Trans_reg_C"/>
    <property type="match status" value="1"/>
</dbReference>
<dbReference type="SUPFAM" id="SSF52172">
    <property type="entry name" value="CheY-like"/>
    <property type="match status" value="1"/>
</dbReference>
<proteinExistence type="predicted"/>
<dbReference type="PROSITE" id="PS50110">
    <property type="entry name" value="RESPONSE_REGULATORY"/>
    <property type="match status" value="1"/>
</dbReference>
<dbReference type="GO" id="GO:0000976">
    <property type="term" value="F:transcription cis-regulatory region binding"/>
    <property type="evidence" value="ECO:0007669"/>
    <property type="project" value="TreeGrafter"/>
</dbReference>
<dbReference type="Gene3D" id="3.40.50.2300">
    <property type="match status" value="1"/>
</dbReference>
<dbReference type="SUPFAM" id="SSF46894">
    <property type="entry name" value="C-terminal effector domain of the bipartite response regulators"/>
    <property type="match status" value="1"/>
</dbReference>
<dbReference type="InterPro" id="IPR001789">
    <property type="entry name" value="Sig_transdc_resp-reg_receiver"/>
</dbReference>
<dbReference type="OrthoDB" id="3473150at2"/>
<evidence type="ECO:0000313" key="6">
    <source>
        <dbReference type="EMBL" id="SNT33618.1"/>
    </source>
</evidence>
<sequence length="221" mass="23713">MTPNVAIVEDDLALRAGLSRGLREEGFEVSLSVTSGTALLQGLKDPPPDVFVIDIGLPDVDGRDLCLALRARGVHAPVLLLTARAGVTDRLSGFHAGADDYLPKPFHFEELVLRLRALTRRGGRAANPPSSLHLDPAAHEARHEGRGIALTPTEFRLLAALLARRGEVVRRHSLIAAAWPPGAIVHDNTLDAYVVRLRRKLDGIGRSSAITTVRGVGYSVA</sequence>
<evidence type="ECO:0000256" key="2">
    <source>
        <dbReference type="PROSITE-ProRule" id="PRU00169"/>
    </source>
</evidence>
<name>A0A239LUS4_9ACTN</name>
<dbReference type="SMART" id="SM00862">
    <property type="entry name" value="Trans_reg_C"/>
    <property type="match status" value="1"/>
</dbReference>
<feature type="domain" description="Response regulatory" evidence="4">
    <location>
        <begin position="4"/>
        <end position="119"/>
    </location>
</feature>
<feature type="modified residue" description="4-aspartylphosphate" evidence="2">
    <location>
        <position position="54"/>
    </location>
</feature>
<accession>A0A239LUS4</accession>
<dbReference type="AlphaFoldDB" id="A0A239LUS4"/>
<keyword evidence="1 3" id="KW-0238">DNA-binding</keyword>
<dbReference type="PANTHER" id="PTHR48111">
    <property type="entry name" value="REGULATOR OF RPOS"/>
    <property type="match status" value="1"/>
</dbReference>
<evidence type="ECO:0000259" key="5">
    <source>
        <dbReference type="PROSITE" id="PS51755"/>
    </source>
</evidence>
<dbReference type="RefSeq" id="WP_089210514.1">
    <property type="nucleotide sequence ID" value="NZ_FZOD01000035.1"/>
</dbReference>
<dbReference type="Gene3D" id="1.10.10.10">
    <property type="entry name" value="Winged helix-like DNA-binding domain superfamily/Winged helix DNA-binding domain"/>
    <property type="match status" value="1"/>
</dbReference>
<keyword evidence="7" id="KW-1185">Reference proteome</keyword>
<protein>
    <submittedName>
        <fullName evidence="6">Two component transcriptional regulator, winged helix family</fullName>
    </submittedName>
</protein>
<organism evidence="6 7">
    <name type="scientific">Streptosporangium subroseum</name>
    <dbReference type="NCBI Taxonomy" id="106412"/>
    <lineage>
        <taxon>Bacteria</taxon>
        <taxon>Bacillati</taxon>
        <taxon>Actinomycetota</taxon>
        <taxon>Actinomycetes</taxon>
        <taxon>Streptosporangiales</taxon>
        <taxon>Streptosporangiaceae</taxon>
        <taxon>Streptosporangium</taxon>
    </lineage>
</organism>
<dbReference type="Proteomes" id="UP000198282">
    <property type="component" value="Unassembled WGS sequence"/>
</dbReference>
<dbReference type="Gene3D" id="6.10.250.690">
    <property type="match status" value="1"/>
</dbReference>
<gene>
    <name evidence="6" type="ORF">SAMN05216276_10355</name>
</gene>
<dbReference type="GO" id="GO:0032993">
    <property type="term" value="C:protein-DNA complex"/>
    <property type="evidence" value="ECO:0007669"/>
    <property type="project" value="TreeGrafter"/>
</dbReference>
<dbReference type="PROSITE" id="PS51755">
    <property type="entry name" value="OMPR_PHOB"/>
    <property type="match status" value="1"/>
</dbReference>
<dbReference type="SMART" id="SM00448">
    <property type="entry name" value="REC"/>
    <property type="match status" value="1"/>
</dbReference>
<dbReference type="PANTHER" id="PTHR48111:SF37">
    <property type="entry name" value="RESPONSE REGULATOR PROTEIN CARR"/>
    <property type="match status" value="1"/>
</dbReference>
<dbReference type="InterPro" id="IPR039420">
    <property type="entry name" value="WalR-like"/>
</dbReference>
<dbReference type="CDD" id="cd00383">
    <property type="entry name" value="trans_reg_C"/>
    <property type="match status" value="1"/>
</dbReference>